<evidence type="ECO:0000256" key="4">
    <source>
        <dbReference type="ARBA" id="ARBA00022679"/>
    </source>
</evidence>
<keyword evidence="6 9" id="KW-0418">Kinase</keyword>
<dbReference type="PANTHER" id="PTHR23342:SF0">
    <property type="entry name" value="N-ACETYLGLUTAMATE SYNTHASE, MITOCHONDRIAL"/>
    <property type="match status" value="1"/>
</dbReference>
<evidence type="ECO:0000256" key="5">
    <source>
        <dbReference type="ARBA" id="ARBA00022741"/>
    </source>
</evidence>
<reference evidence="11 12" key="1">
    <citation type="submission" date="2017-07" db="EMBL/GenBank/DDBJ databases">
        <title>The genome sequence of Paludifilum halophilum highlights mechanisms for microbial adaptation to high salt environemnts.</title>
        <authorList>
            <person name="Belbahri L."/>
        </authorList>
    </citation>
    <scope>NUCLEOTIDE SEQUENCE [LARGE SCALE GENOMIC DNA]</scope>
    <source>
        <strain evidence="11 12">DSM 102817</strain>
    </source>
</reference>
<evidence type="ECO:0000256" key="8">
    <source>
        <dbReference type="ARBA" id="ARBA00048141"/>
    </source>
</evidence>
<dbReference type="RefSeq" id="WP_094264108.1">
    <property type="nucleotide sequence ID" value="NZ_NOWF01000004.1"/>
</dbReference>
<dbReference type="Proteomes" id="UP000215459">
    <property type="component" value="Unassembled WGS sequence"/>
</dbReference>
<dbReference type="Pfam" id="PF00696">
    <property type="entry name" value="AA_kinase"/>
    <property type="match status" value="1"/>
</dbReference>
<dbReference type="GO" id="GO:0005524">
    <property type="term" value="F:ATP binding"/>
    <property type="evidence" value="ECO:0007669"/>
    <property type="project" value="UniProtKB-UniRule"/>
</dbReference>
<keyword evidence="9" id="KW-0963">Cytoplasm</keyword>
<dbReference type="InterPro" id="IPR001048">
    <property type="entry name" value="Asp/Glu/Uridylate_kinase"/>
</dbReference>
<feature type="binding site" evidence="9">
    <location>
        <begin position="42"/>
        <end position="43"/>
    </location>
    <ligand>
        <name>substrate</name>
    </ligand>
</feature>
<evidence type="ECO:0000256" key="1">
    <source>
        <dbReference type="ARBA" id="ARBA00004828"/>
    </source>
</evidence>
<evidence type="ECO:0000313" key="11">
    <source>
        <dbReference type="EMBL" id="OYD08074.1"/>
    </source>
</evidence>
<organism evidence="11 12">
    <name type="scientific">Paludifilum halophilum</name>
    <dbReference type="NCBI Taxonomy" id="1642702"/>
    <lineage>
        <taxon>Bacteria</taxon>
        <taxon>Bacillati</taxon>
        <taxon>Bacillota</taxon>
        <taxon>Bacilli</taxon>
        <taxon>Bacillales</taxon>
        <taxon>Thermoactinomycetaceae</taxon>
        <taxon>Paludifilum</taxon>
    </lineage>
</organism>
<comment type="function">
    <text evidence="9">Catalyzes the ATP-dependent phosphorylation of N-acetyl-L-glutamate.</text>
</comment>
<dbReference type="UniPathway" id="UPA00068">
    <property type="reaction ID" value="UER00107"/>
</dbReference>
<dbReference type="InterPro" id="IPR004662">
    <property type="entry name" value="AcgluKinase_fam"/>
</dbReference>
<dbReference type="SUPFAM" id="SSF53633">
    <property type="entry name" value="Carbamate kinase-like"/>
    <property type="match status" value="1"/>
</dbReference>
<dbReference type="Gene3D" id="3.40.1160.10">
    <property type="entry name" value="Acetylglutamate kinase-like"/>
    <property type="match status" value="1"/>
</dbReference>
<evidence type="ECO:0000313" key="12">
    <source>
        <dbReference type="Proteomes" id="UP000215459"/>
    </source>
</evidence>
<comment type="caution">
    <text evidence="11">The sequence shown here is derived from an EMBL/GenBank/DDBJ whole genome shotgun (WGS) entry which is preliminary data.</text>
</comment>
<feature type="binding site" evidence="9">
    <location>
        <position position="156"/>
    </location>
    <ligand>
        <name>substrate</name>
    </ligand>
</feature>
<evidence type="ECO:0000256" key="2">
    <source>
        <dbReference type="ARBA" id="ARBA00022571"/>
    </source>
</evidence>
<keyword evidence="2 9" id="KW-0055">Arginine biosynthesis</keyword>
<dbReference type="FunFam" id="3.40.1160.10:FF:000004">
    <property type="entry name" value="Acetylglutamate kinase"/>
    <property type="match status" value="1"/>
</dbReference>
<gene>
    <name evidence="9 11" type="primary">argB</name>
    <name evidence="11" type="ORF">CHM34_08140</name>
</gene>
<dbReference type="EMBL" id="NOWF01000004">
    <property type="protein sequence ID" value="OYD08074.1"/>
    <property type="molecule type" value="Genomic_DNA"/>
</dbReference>
<keyword evidence="4 9" id="KW-0808">Transferase</keyword>
<feature type="binding site" evidence="9">
    <location>
        <position position="64"/>
    </location>
    <ligand>
        <name>substrate</name>
    </ligand>
</feature>
<dbReference type="EC" id="2.7.2.8" evidence="9"/>
<feature type="site" description="Transition state stabilizer" evidence="9">
    <location>
        <position position="9"/>
    </location>
</feature>
<dbReference type="HAMAP" id="MF_00082">
    <property type="entry name" value="ArgB"/>
    <property type="match status" value="1"/>
</dbReference>
<name>A0A235B6Z7_9BACL</name>
<dbReference type="PANTHER" id="PTHR23342">
    <property type="entry name" value="N-ACETYLGLUTAMATE SYNTHASE"/>
    <property type="match status" value="1"/>
</dbReference>
<dbReference type="CDD" id="cd04238">
    <property type="entry name" value="AAK_NAGK-like"/>
    <property type="match status" value="1"/>
</dbReference>
<sequence length="270" mass="29239">MKRRPVVIKVGGNVWDQLHPDFFAECTRLWRQGFQPVIVHGGGPEINRLERRLGIQTTFKNGLRVTDDQGLQLVEMVLAGRMNKAIVSRLERSGAEAVGVSGVDRSLIRVRRKAPELGWVGEVEQVRIELLTVLMEHGWIPVVASIGVDQKGRHYNVNADTAAGAVARALRAEKLILVTNVPGICAKGEVLAKASSRQVEQMVANGQIRDGMVPKVTAALNGLKGSVAEAAIVDGRVPGSLAFGSDQPLSGTRIRLKEVETCDVVSDLFT</sequence>
<dbReference type="AlphaFoldDB" id="A0A235B6Z7"/>
<keyword evidence="7 9" id="KW-0067">ATP-binding</keyword>
<evidence type="ECO:0000256" key="7">
    <source>
        <dbReference type="ARBA" id="ARBA00022840"/>
    </source>
</evidence>
<comment type="pathway">
    <text evidence="1 9">Amino-acid biosynthesis; L-arginine biosynthesis; N(2)-acetyl-L-ornithine from L-glutamate: step 2/4.</text>
</comment>
<keyword evidence="12" id="KW-1185">Reference proteome</keyword>
<feature type="site" description="Transition state stabilizer" evidence="9">
    <location>
        <position position="215"/>
    </location>
</feature>
<keyword evidence="5 9" id="KW-0547">Nucleotide-binding</keyword>
<evidence type="ECO:0000256" key="6">
    <source>
        <dbReference type="ARBA" id="ARBA00022777"/>
    </source>
</evidence>
<dbReference type="NCBIfam" id="TIGR00761">
    <property type="entry name" value="argB"/>
    <property type="match status" value="1"/>
</dbReference>
<dbReference type="PIRSF" id="PIRSF000728">
    <property type="entry name" value="NAGK"/>
    <property type="match status" value="1"/>
</dbReference>
<proteinExistence type="inferred from homology"/>
<feature type="domain" description="Aspartate/glutamate/uridylate kinase" evidence="10">
    <location>
        <begin position="6"/>
        <end position="234"/>
    </location>
</feature>
<dbReference type="GO" id="GO:0042450">
    <property type="term" value="P:L-arginine biosynthetic process via ornithine"/>
    <property type="evidence" value="ECO:0007669"/>
    <property type="project" value="UniProtKB-UniRule"/>
</dbReference>
<comment type="similarity">
    <text evidence="9">Belongs to the acetylglutamate kinase family. ArgB subfamily.</text>
</comment>
<accession>A0A235B6Z7</accession>
<dbReference type="GO" id="GO:0005737">
    <property type="term" value="C:cytoplasm"/>
    <property type="evidence" value="ECO:0007669"/>
    <property type="project" value="UniProtKB-SubCell"/>
</dbReference>
<dbReference type="InterPro" id="IPR036393">
    <property type="entry name" value="AceGlu_kinase-like_sf"/>
</dbReference>
<dbReference type="InterPro" id="IPR037528">
    <property type="entry name" value="ArgB"/>
</dbReference>
<dbReference type="GO" id="GO:0003991">
    <property type="term" value="F:acetylglutamate kinase activity"/>
    <property type="evidence" value="ECO:0007669"/>
    <property type="project" value="UniProtKB-UniRule"/>
</dbReference>
<dbReference type="OrthoDB" id="9803155at2"/>
<comment type="catalytic activity">
    <reaction evidence="8 9">
        <text>N-acetyl-L-glutamate + ATP = N-acetyl-L-glutamyl 5-phosphate + ADP</text>
        <dbReference type="Rhea" id="RHEA:14629"/>
        <dbReference type="ChEBI" id="CHEBI:30616"/>
        <dbReference type="ChEBI" id="CHEBI:44337"/>
        <dbReference type="ChEBI" id="CHEBI:57936"/>
        <dbReference type="ChEBI" id="CHEBI:456216"/>
        <dbReference type="EC" id="2.7.2.8"/>
    </reaction>
</comment>
<evidence type="ECO:0000256" key="9">
    <source>
        <dbReference type="HAMAP-Rule" id="MF_00082"/>
    </source>
</evidence>
<comment type="subcellular location">
    <subcellularLocation>
        <location evidence="9">Cytoplasm</location>
    </subcellularLocation>
</comment>
<keyword evidence="3 9" id="KW-0028">Amino-acid biosynthesis</keyword>
<evidence type="ECO:0000259" key="10">
    <source>
        <dbReference type="Pfam" id="PF00696"/>
    </source>
</evidence>
<evidence type="ECO:0000256" key="3">
    <source>
        <dbReference type="ARBA" id="ARBA00022605"/>
    </source>
</evidence>
<protein>
    <recommendedName>
        <fullName evidence="9">Acetylglutamate kinase</fullName>
        <ecNumber evidence="9">2.7.2.8</ecNumber>
    </recommendedName>
    <alternativeName>
        <fullName evidence="9">N-acetyl-L-glutamate 5-phosphotransferase</fullName>
    </alternativeName>
    <alternativeName>
        <fullName evidence="9">NAG kinase</fullName>
        <shortName evidence="9">NAGK</shortName>
    </alternativeName>
</protein>